<dbReference type="AlphaFoldDB" id="A0A1E5LAI4"/>
<comment type="caution">
    <text evidence="2">The sequence shown here is derived from an EMBL/GenBank/DDBJ whole genome shotgun (WGS) entry which is preliminary data.</text>
</comment>
<evidence type="ECO:0000256" key="1">
    <source>
        <dbReference type="SAM" id="SignalP"/>
    </source>
</evidence>
<reference evidence="2 3" key="1">
    <citation type="submission" date="2016-08" db="EMBL/GenBank/DDBJ databases">
        <title>Genome of Bacillus solimangrovi GH2-4.</title>
        <authorList>
            <person name="Lim S."/>
            <person name="Kim B.-C."/>
        </authorList>
    </citation>
    <scope>NUCLEOTIDE SEQUENCE [LARGE SCALE GENOMIC DNA]</scope>
    <source>
        <strain evidence="2 3">GH2-4</strain>
    </source>
</reference>
<gene>
    <name evidence="2" type="ORF">BFG57_06745</name>
</gene>
<evidence type="ECO:0000313" key="2">
    <source>
        <dbReference type="EMBL" id="OEH91065.1"/>
    </source>
</evidence>
<feature type="signal peptide" evidence="1">
    <location>
        <begin position="1"/>
        <end position="26"/>
    </location>
</feature>
<proteinExistence type="predicted"/>
<dbReference type="Proteomes" id="UP000095209">
    <property type="component" value="Unassembled WGS sequence"/>
</dbReference>
<dbReference type="RefSeq" id="WP_069718832.1">
    <property type="nucleotide sequence ID" value="NZ_MJEH01000064.1"/>
</dbReference>
<feature type="chain" id="PRO_5009180838" evidence="1">
    <location>
        <begin position="27"/>
        <end position="92"/>
    </location>
</feature>
<keyword evidence="3" id="KW-1185">Reference proteome</keyword>
<accession>A0A1E5LAI4</accession>
<dbReference type="EMBL" id="MJEH01000064">
    <property type="protein sequence ID" value="OEH91065.1"/>
    <property type="molecule type" value="Genomic_DNA"/>
</dbReference>
<protein>
    <submittedName>
        <fullName evidence="2">Uncharacterized protein</fullName>
    </submittedName>
</protein>
<keyword evidence="1" id="KW-0732">Signal</keyword>
<sequence length="92" mass="10437">MMKKSFKLLFAIMLLFSAYSEFSASAAENPRTIRGHKDYFSPAGIPSEDWFCRDHDGYEYCGMLQLNSVKQISIDHYIAYYAGDGYITGVAD</sequence>
<name>A0A1E5LAI4_9BACI</name>
<evidence type="ECO:0000313" key="3">
    <source>
        <dbReference type="Proteomes" id="UP000095209"/>
    </source>
</evidence>
<organism evidence="2 3">
    <name type="scientific">Bacillus solimangrovi</name>
    <dbReference type="NCBI Taxonomy" id="1305675"/>
    <lineage>
        <taxon>Bacteria</taxon>
        <taxon>Bacillati</taxon>
        <taxon>Bacillota</taxon>
        <taxon>Bacilli</taxon>
        <taxon>Bacillales</taxon>
        <taxon>Bacillaceae</taxon>
        <taxon>Bacillus</taxon>
    </lineage>
</organism>